<dbReference type="AlphaFoldDB" id="A0AAW1RVG3"/>
<feature type="compositionally biased region" description="Basic and acidic residues" evidence="1">
    <location>
        <begin position="61"/>
        <end position="76"/>
    </location>
</feature>
<proteinExistence type="predicted"/>
<evidence type="ECO:0000313" key="2">
    <source>
        <dbReference type="EMBL" id="KAK9837381.1"/>
    </source>
</evidence>
<sequence length="155" mass="16732">MHISQVGAAANGGETFSRRITEEEQGGRPADMKQALLKHALVDLFQWARNTANMRTAGEGSEAHELDQAEPGPSDHDEHITLVADDGANYAFSELAAALHAHDFLHTALRLKLCDTCIAFKTVQVKCEDASLHLQTAQPADFVAAAAARAVEEEQ</sequence>
<feature type="compositionally biased region" description="Basic and acidic residues" evidence="1">
    <location>
        <begin position="16"/>
        <end position="26"/>
    </location>
</feature>
<reference evidence="2 3" key="1">
    <citation type="journal article" date="2024" name="Nat. Commun.">
        <title>Phylogenomics reveals the evolutionary origins of lichenization in chlorophyte algae.</title>
        <authorList>
            <person name="Puginier C."/>
            <person name="Libourel C."/>
            <person name="Otte J."/>
            <person name="Skaloud P."/>
            <person name="Haon M."/>
            <person name="Grisel S."/>
            <person name="Petersen M."/>
            <person name="Berrin J.G."/>
            <person name="Delaux P.M."/>
            <person name="Dal Grande F."/>
            <person name="Keller J."/>
        </authorList>
    </citation>
    <scope>NUCLEOTIDE SEQUENCE [LARGE SCALE GENOMIC DNA]</scope>
    <source>
        <strain evidence="2 3">SAG 2523</strain>
    </source>
</reference>
<gene>
    <name evidence="2" type="ORF">WJX84_004766</name>
</gene>
<feature type="region of interest" description="Disordered" evidence="1">
    <location>
        <begin position="1"/>
        <end position="30"/>
    </location>
</feature>
<name>A0AAW1RVG3_9CHLO</name>
<comment type="caution">
    <text evidence="2">The sequence shown here is derived from an EMBL/GenBank/DDBJ whole genome shotgun (WGS) entry which is preliminary data.</text>
</comment>
<organism evidence="2 3">
    <name type="scientific">Apatococcus fuscideae</name>
    <dbReference type="NCBI Taxonomy" id="2026836"/>
    <lineage>
        <taxon>Eukaryota</taxon>
        <taxon>Viridiplantae</taxon>
        <taxon>Chlorophyta</taxon>
        <taxon>core chlorophytes</taxon>
        <taxon>Trebouxiophyceae</taxon>
        <taxon>Chlorellales</taxon>
        <taxon>Chlorellaceae</taxon>
        <taxon>Apatococcus</taxon>
    </lineage>
</organism>
<evidence type="ECO:0000256" key="1">
    <source>
        <dbReference type="SAM" id="MobiDB-lite"/>
    </source>
</evidence>
<feature type="region of interest" description="Disordered" evidence="1">
    <location>
        <begin position="56"/>
        <end position="76"/>
    </location>
</feature>
<evidence type="ECO:0000313" key="3">
    <source>
        <dbReference type="Proteomes" id="UP001485043"/>
    </source>
</evidence>
<dbReference type="Proteomes" id="UP001485043">
    <property type="component" value="Unassembled WGS sequence"/>
</dbReference>
<keyword evidence="3" id="KW-1185">Reference proteome</keyword>
<accession>A0AAW1RVG3</accession>
<dbReference type="EMBL" id="JALJOV010001956">
    <property type="protein sequence ID" value="KAK9837381.1"/>
    <property type="molecule type" value="Genomic_DNA"/>
</dbReference>
<protein>
    <submittedName>
        <fullName evidence="2">Uncharacterized protein</fullName>
    </submittedName>
</protein>